<evidence type="ECO:0000256" key="4">
    <source>
        <dbReference type="ARBA" id="ARBA00022692"/>
    </source>
</evidence>
<evidence type="ECO:0000313" key="8">
    <source>
        <dbReference type="Proteomes" id="UP000504607"/>
    </source>
</evidence>
<evidence type="ECO:0000256" key="2">
    <source>
        <dbReference type="ARBA" id="ARBA00004141"/>
    </source>
</evidence>
<dbReference type="Pfam" id="PF03208">
    <property type="entry name" value="PRA1"/>
    <property type="match status" value="1"/>
</dbReference>
<keyword evidence="5 7" id="KW-1133">Transmembrane helix</keyword>
<dbReference type="GO" id="GO:0016192">
    <property type="term" value="P:vesicle-mediated transport"/>
    <property type="evidence" value="ECO:0007669"/>
    <property type="project" value="UniProtKB-ARBA"/>
</dbReference>
<dbReference type="GO" id="GO:0005794">
    <property type="term" value="C:Golgi apparatus"/>
    <property type="evidence" value="ECO:0007669"/>
    <property type="project" value="TreeGrafter"/>
</dbReference>
<comment type="subcellular location">
    <subcellularLocation>
        <location evidence="2 7">Membrane</location>
        <topology evidence="2 7">Multi-pass membrane protein</topology>
    </subcellularLocation>
</comment>
<dbReference type="PANTHER" id="PTHR19317">
    <property type="entry name" value="PRENYLATED RAB ACCEPTOR 1-RELATED"/>
    <property type="match status" value="1"/>
</dbReference>
<protein>
    <recommendedName>
        <fullName evidence="7">PRA1 family protein</fullName>
    </recommendedName>
</protein>
<accession>A0A6I9S5P1</accession>
<proteinExistence type="inferred from homology"/>
<dbReference type="Proteomes" id="UP000504607">
    <property type="component" value="Chromosome 1"/>
</dbReference>
<organism evidence="8 9">
    <name type="scientific">Elaeis guineensis var. tenera</name>
    <name type="common">Oil palm</name>
    <dbReference type="NCBI Taxonomy" id="51953"/>
    <lineage>
        <taxon>Eukaryota</taxon>
        <taxon>Viridiplantae</taxon>
        <taxon>Streptophyta</taxon>
        <taxon>Embryophyta</taxon>
        <taxon>Tracheophyta</taxon>
        <taxon>Spermatophyta</taxon>
        <taxon>Magnoliopsida</taxon>
        <taxon>Liliopsida</taxon>
        <taxon>Arecaceae</taxon>
        <taxon>Arecoideae</taxon>
        <taxon>Cocoseae</taxon>
        <taxon>Elaeidinae</taxon>
        <taxon>Elaeis</taxon>
    </lineage>
</organism>
<dbReference type="AlphaFoldDB" id="A0A6I9S5P1"/>
<gene>
    <name evidence="9" type="primary">LOC105056866</name>
</gene>
<evidence type="ECO:0000256" key="1">
    <source>
        <dbReference type="ARBA" id="ARBA00002501"/>
    </source>
</evidence>
<dbReference type="OrthoDB" id="63113at2759"/>
<evidence type="ECO:0000256" key="5">
    <source>
        <dbReference type="ARBA" id="ARBA00022989"/>
    </source>
</evidence>
<comment type="similarity">
    <text evidence="3 7">Belongs to the PRA1 family.</text>
</comment>
<dbReference type="PANTHER" id="PTHR19317:SF0">
    <property type="entry name" value="PRENYLATED RAB ACCEPTOR PROTEIN 1"/>
    <property type="match status" value="1"/>
</dbReference>
<dbReference type="InterPro" id="IPR004895">
    <property type="entry name" value="Prenylated_rab_accept_PRA1"/>
</dbReference>
<dbReference type="GO" id="GO:0005783">
    <property type="term" value="C:endoplasmic reticulum"/>
    <property type="evidence" value="ECO:0007669"/>
    <property type="project" value="UniProtKB-ARBA"/>
</dbReference>
<keyword evidence="4 7" id="KW-0812">Transmembrane</keyword>
<feature type="transmembrane region" description="Helical" evidence="7">
    <location>
        <begin position="92"/>
        <end position="125"/>
    </location>
</feature>
<reference evidence="9" key="1">
    <citation type="submission" date="2025-08" db="UniProtKB">
        <authorList>
            <consortium name="RefSeq"/>
        </authorList>
    </citation>
    <scope>IDENTIFICATION</scope>
</reference>
<evidence type="ECO:0000256" key="3">
    <source>
        <dbReference type="ARBA" id="ARBA00006483"/>
    </source>
</evidence>
<comment type="function">
    <text evidence="1 7">May be involved in both secretory and endocytic intracellular trafficking in the endosomal/prevacuolar compartments.</text>
</comment>
<evidence type="ECO:0000256" key="7">
    <source>
        <dbReference type="RuleBase" id="RU363107"/>
    </source>
</evidence>
<keyword evidence="7" id="KW-0813">Transport</keyword>
<sequence>MEHQWLIRIQYTRKGTQDIIDDKQSQPDSVRQRPRSLALLESASAQNYKQNSAKSSHCNHIDVCGRKEITGSSDIKHKALGIRVRSFAYFHVNYIALFALSLVSHPFSLLILLGLLAAWCFLYLFCPANQPLVLFGRTFSNHETLGSLVLLSIFVIFLTSIRSLLISALMVGITIVCAHGTFRVPEDLFQILMGQRKGRWLRAATG</sequence>
<dbReference type="GO" id="GO:0016020">
    <property type="term" value="C:membrane"/>
    <property type="evidence" value="ECO:0007669"/>
    <property type="project" value="UniProtKB-SubCell"/>
</dbReference>
<keyword evidence="8" id="KW-1185">Reference proteome</keyword>
<dbReference type="RefSeq" id="XP_010937510.1">
    <property type="nucleotide sequence ID" value="XM_010939208.1"/>
</dbReference>
<dbReference type="InParanoid" id="A0A6I9S5P1"/>
<feature type="transmembrane region" description="Helical" evidence="7">
    <location>
        <begin position="145"/>
        <end position="165"/>
    </location>
</feature>
<name>A0A6I9S5P1_ELAGV</name>
<evidence type="ECO:0000256" key="6">
    <source>
        <dbReference type="ARBA" id="ARBA00023136"/>
    </source>
</evidence>
<evidence type="ECO:0000313" key="9">
    <source>
        <dbReference type="RefSeq" id="XP_010937510.1"/>
    </source>
</evidence>
<keyword evidence="6 7" id="KW-0472">Membrane</keyword>